<evidence type="ECO:0000256" key="3">
    <source>
        <dbReference type="ARBA" id="ARBA00022723"/>
    </source>
</evidence>
<evidence type="ECO:0000313" key="11">
    <source>
        <dbReference type="Proteomes" id="UP000291469"/>
    </source>
</evidence>
<dbReference type="Pfam" id="PF02589">
    <property type="entry name" value="LUD_dom"/>
    <property type="match status" value="1"/>
</dbReference>
<accession>A0A411YGC1</accession>
<dbReference type="PANTHER" id="PTHR47153">
    <property type="entry name" value="LACTATE UTILIZATION PROTEIN B"/>
    <property type="match status" value="1"/>
</dbReference>
<keyword evidence="2" id="KW-0004">4Fe-4S</keyword>
<dbReference type="SUPFAM" id="SSF100950">
    <property type="entry name" value="NagB/RpiA/CoA transferase-like"/>
    <property type="match status" value="1"/>
</dbReference>
<dbReference type="InterPro" id="IPR004017">
    <property type="entry name" value="Cys_rich_dom"/>
</dbReference>
<dbReference type="PROSITE" id="PS00198">
    <property type="entry name" value="4FE4S_FER_1"/>
    <property type="match status" value="1"/>
</dbReference>
<keyword evidence="5" id="KW-0249">Electron transport</keyword>
<dbReference type="OrthoDB" id="9782337at2"/>
<evidence type="ECO:0000256" key="5">
    <source>
        <dbReference type="ARBA" id="ARBA00022982"/>
    </source>
</evidence>
<feature type="domain" description="4Fe-4S ferredoxin-type" evidence="9">
    <location>
        <begin position="347"/>
        <end position="377"/>
    </location>
</feature>
<feature type="domain" description="4Fe-4S ferredoxin-type" evidence="9">
    <location>
        <begin position="297"/>
        <end position="327"/>
    </location>
</feature>
<dbReference type="Pfam" id="PF13183">
    <property type="entry name" value="Fer4_8"/>
    <property type="match status" value="1"/>
</dbReference>
<dbReference type="RefSeq" id="WP_131155204.1">
    <property type="nucleotide sequence ID" value="NZ_CP036402.1"/>
</dbReference>
<evidence type="ECO:0000256" key="8">
    <source>
        <dbReference type="SAM" id="MobiDB-lite"/>
    </source>
</evidence>
<dbReference type="GO" id="GO:0046872">
    <property type="term" value="F:metal ion binding"/>
    <property type="evidence" value="ECO:0007669"/>
    <property type="project" value="UniProtKB-KW"/>
</dbReference>
<evidence type="ECO:0000256" key="1">
    <source>
        <dbReference type="ARBA" id="ARBA00022448"/>
    </source>
</evidence>
<keyword evidence="4" id="KW-0677">Repeat</keyword>
<dbReference type="AlphaFoldDB" id="A0A411YGC1"/>
<organism evidence="10 11">
    <name type="scientific">Egibacter rhizosphaerae</name>
    <dbReference type="NCBI Taxonomy" id="1670831"/>
    <lineage>
        <taxon>Bacteria</taxon>
        <taxon>Bacillati</taxon>
        <taxon>Actinomycetota</taxon>
        <taxon>Nitriliruptoria</taxon>
        <taxon>Egibacterales</taxon>
        <taxon>Egibacteraceae</taxon>
        <taxon>Egibacter</taxon>
    </lineage>
</organism>
<dbReference type="PANTHER" id="PTHR47153:SF2">
    <property type="entry name" value="LACTATE UTILIZATION PROTEIN B"/>
    <property type="match status" value="1"/>
</dbReference>
<dbReference type="GO" id="GO:0006089">
    <property type="term" value="P:lactate metabolic process"/>
    <property type="evidence" value="ECO:0007669"/>
    <property type="project" value="InterPro"/>
</dbReference>
<dbReference type="SUPFAM" id="SSF54862">
    <property type="entry name" value="4Fe-4S ferredoxins"/>
    <property type="match status" value="1"/>
</dbReference>
<evidence type="ECO:0000256" key="6">
    <source>
        <dbReference type="ARBA" id="ARBA00023004"/>
    </source>
</evidence>
<dbReference type="InterPro" id="IPR037171">
    <property type="entry name" value="NagB/RpiA_transferase-like"/>
</dbReference>
<reference evidence="10 11" key="1">
    <citation type="submission" date="2019-01" db="EMBL/GenBank/DDBJ databases">
        <title>Egibacter rhizosphaerae EGI 80759T.</title>
        <authorList>
            <person name="Chen D.-D."/>
            <person name="Tian Y."/>
            <person name="Jiao J.-Y."/>
            <person name="Zhang X.-T."/>
            <person name="Zhang Y.-G."/>
            <person name="Zhang Y."/>
            <person name="Xiao M."/>
            <person name="Shu W.-S."/>
            <person name="Li W.-J."/>
        </authorList>
    </citation>
    <scope>NUCLEOTIDE SEQUENCE [LARGE SCALE GENOMIC DNA]</scope>
    <source>
        <strain evidence="10 11">EGI 80759</strain>
    </source>
</reference>
<keyword evidence="3" id="KW-0479">Metal-binding</keyword>
<evidence type="ECO:0000256" key="4">
    <source>
        <dbReference type="ARBA" id="ARBA00022737"/>
    </source>
</evidence>
<dbReference type="GO" id="GO:0016491">
    <property type="term" value="F:oxidoreductase activity"/>
    <property type="evidence" value="ECO:0007669"/>
    <property type="project" value="UniProtKB-ARBA"/>
</dbReference>
<keyword evidence="7" id="KW-0411">Iron-sulfur</keyword>
<dbReference type="InterPro" id="IPR024185">
    <property type="entry name" value="FTHF_cligase-like_sf"/>
</dbReference>
<evidence type="ECO:0000259" key="9">
    <source>
        <dbReference type="PROSITE" id="PS51379"/>
    </source>
</evidence>
<proteinExistence type="predicted"/>
<dbReference type="InterPro" id="IPR017896">
    <property type="entry name" value="4Fe4S_Fe-S-bd"/>
</dbReference>
<keyword evidence="11" id="KW-1185">Reference proteome</keyword>
<protein>
    <submittedName>
        <fullName evidence="10">4Fe-4S dicluster domain-containing protein</fullName>
    </submittedName>
</protein>
<sequence>MKPFEQRYAEALADENVARGLQAFQQGWRAGRDAQVAALEEAEGRSFDELRGELAAVKDHVLEHWDDYLDEFEARATAAGATVTRVGTPEEANRFIIELCRARGVDLAVKGKSMVSEEIGLNDAFEAAGITPVETDLGEWLLQLAGEHPSHLVMPAIHKRKEQIAALLERVLGREFPPDDVPRMVQVARTELRDRFLAGGVGLSGANALVASGGTVMLVCNEGNNRMSVALPKLHVVTAGAEKLVPTFADAVAQVRLLARSATGQPITVYTNFVTGPRPGQEQHIVLVDNGRAAMAADPDVASALRCIRCGACANVCPPYAVVGGHAFGHVYTGAIGLVNTLWHHGVDAAAGPQSLCVSCGACATVCPVDIPLPTQILETRHRVMRDRPETRDARLRRLVFRAFASRRLVGSATRAAGLLAGPVTRDGLARVPRPLAGVPALARRTSWRTPPAPARTPARDRLRPGRQPEVGRLGETAVTGRTVLLFLQCVTDRLAPAIAVSAARLLRAAGARVVVRRQQHCCGLPAFDAGDWDRATAMVRDTLDALDGVDDVVTPAPSCVAMLGHEAPRLLRDEPGEAARLRRLAARTHDLVDYLTGPARLPAGALDTGDRSPVTVHRFCQSTNTLGRRDEMERLVRDVAGAPVVALPEATECCGFGGSTSLANPEVASRILGRKLTNVDRTGAHTLVSDNPGCLLHLKGGVDASGRTIDVRHIAEYLAARLPGAA</sequence>
<evidence type="ECO:0000313" key="10">
    <source>
        <dbReference type="EMBL" id="QBI20207.1"/>
    </source>
</evidence>
<dbReference type="Gene3D" id="1.10.1060.10">
    <property type="entry name" value="Alpha-helical ferredoxin"/>
    <property type="match status" value="1"/>
</dbReference>
<dbReference type="InterPro" id="IPR009051">
    <property type="entry name" value="Helical_ferredxn"/>
</dbReference>
<dbReference type="EMBL" id="CP036402">
    <property type="protein sequence ID" value="QBI20207.1"/>
    <property type="molecule type" value="Genomic_DNA"/>
</dbReference>
<dbReference type="Pfam" id="PF02754">
    <property type="entry name" value="CCG"/>
    <property type="match status" value="2"/>
</dbReference>
<evidence type="ECO:0000256" key="2">
    <source>
        <dbReference type="ARBA" id="ARBA00022485"/>
    </source>
</evidence>
<dbReference type="Proteomes" id="UP000291469">
    <property type="component" value="Chromosome"/>
</dbReference>
<dbReference type="InterPro" id="IPR017900">
    <property type="entry name" value="4Fe4S_Fe_S_CS"/>
</dbReference>
<dbReference type="KEGG" id="erz:ER308_11945"/>
<name>A0A411YGC1_9ACTN</name>
<keyword evidence="6" id="KW-0408">Iron</keyword>
<gene>
    <name evidence="10" type="ORF">ER308_11945</name>
</gene>
<dbReference type="InterPro" id="IPR003741">
    <property type="entry name" value="LUD_dom"/>
</dbReference>
<feature type="region of interest" description="Disordered" evidence="8">
    <location>
        <begin position="444"/>
        <end position="471"/>
    </location>
</feature>
<dbReference type="Gene3D" id="3.40.50.10420">
    <property type="entry name" value="NagB/RpiA/CoA transferase-like"/>
    <property type="match status" value="1"/>
</dbReference>
<dbReference type="GO" id="GO:0051539">
    <property type="term" value="F:4 iron, 4 sulfur cluster binding"/>
    <property type="evidence" value="ECO:0007669"/>
    <property type="project" value="UniProtKB-KW"/>
</dbReference>
<dbReference type="PROSITE" id="PS51379">
    <property type="entry name" value="4FE4S_FER_2"/>
    <property type="match status" value="2"/>
</dbReference>
<evidence type="ECO:0000256" key="7">
    <source>
        <dbReference type="ARBA" id="ARBA00023014"/>
    </source>
</evidence>
<keyword evidence="1" id="KW-0813">Transport</keyword>
<dbReference type="InterPro" id="IPR004452">
    <property type="entry name" value="LutB/LldF"/>
</dbReference>